<dbReference type="InterPro" id="IPR013650">
    <property type="entry name" value="ATP-grasp_succ-CoA_synth-type"/>
</dbReference>
<comment type="pathway">
    <text evidence="2">Carbohydrate metabolism; tricarboxylic acid cycle; succinate from succinyl-CoA (ligase route): step 1/1.</text>
</comment>
<dbReference type="Gene3D" id="3.30.1490.20">
    <property type="entry name" value="ATP-grasp fold, A domain"/>
    <property type="match status" value="1"/>
</dbReference>
<protein>
    <recommendedName>
        <fullName evidence="12">Succinate-CoA ligase subunit beta</fullName>
        <ecNumber evidence="12">6.2.1.-</ecNumber>
    </recommendedName>
</protein>
<dbReference type="EC" id="6.2.1.-" evidence="12"/>
<evidence type="ECO:0000256" key="8">
    <source>
        <dbReference type="ARBA" id="ARBA00022842"/>
    </source>
</evidence>
<dbReference type="PIRSF" id="PIRSF001554">
    <property type="entry name" value="SucCS_beta"/>
    <property type="match status" value="1"/>
</dbReference>
<name>A0A9N8VQU6_9GLOM</name>
<dbReference type="PROSITE" id="PS01217">
    <property type="entry name" value="SUCCINYL_COA_LIG_3"/>
    <property type="match status" value="1"/>
</dbReference>
<dbReference type="GO" id="GO:0005524">
    <property type="term" value="F:ATP binding"/>
    <property type="evidence" value="ECO:0007669"/>
    <property type="project" value="UniProtKB-KW"/>
</dbReference>
<sequence>MFRSLRAANAFANRTNLLTKGQQKRFLAIHEYLSVELLNKYGIKTPKGAVAKTPQEAYEVTKKLDVEDTVIKAQVLAGGRGKGTFDSGLRGGVRPIFSPEEAKMFAEQMLGHRLVTKQTSAEGKICNTVYICERKFVRREYYLAILEDRKTQGPVVVASSQGGVDIESVAAENPDAIITLPVNIDVGLTREEAKALVEKLGFSAKVTDEAVDTMIQLYQLFWDKDATQVEINPMAESADGEVLAMDAKINFDDNAEFRQKDIFALRDTSQEDPREVNASKCNLNYIGLDGQIGCLVNGAGLAMATMDIIKLHGGEPANFLDVGGGATTEQVTEAMKIITSDPQVNAILVNIFGGIMRCDIIAQGIIQAASQLQLAVPLVVRLQGTNENEAKKLIAGSDLRIITCDDLDDAAIKAVQLSQIVKLSREAKVDVSFQLTE</sequence>
<dbReference type="GO" id="GO:0042709">
    <property type="term" value="C:succinate-CoA ligase complex"/>
    <property type="evidence" value="ECO:0007669"/>
    <property type="project" value="TreeGrafter"/>
</dbReference>
<keyword evidence="7" id="KW-0067">ATP-binding</keyword>
<dbReference type="FunFam" id="3.30.1490.20:FF:000004">
    <property type="entry name" value="Succinate--CoA ligase [ADP-forming] subunit beta, mitochondrial"/>
    <property type="match status" value="1"/>
</dbReference>
<organism evidence="15 16">
    <name type="scientific">Paraglomus brasilianum</name>
    <dbReference type="NCBI Taxonomy" id="144538"/>
    <lineage>
        <taxon>Eukaryota</taxon>
        <taxon>Fungi</taxon>
        <taxon>Fungi incertae sedis</taxon>
        <taxon>Mucoromycota</taxon>
        <taxon>Glomeromycotina</taxon>
        <taxon>Glomeromycetes</taxon>
        <taxon>Paraglomerales</taxon>
        <taxon>Paraglomeraceae</taxon>
        <taxon>Paraglomus</taxon>
    </lineage>
</organism>
<dbReference type="GO" id="GO:0004775">
    <property type="term" value="F:succinate-CoA ligase (ADP-forming) activity"/>
    <property type="evidence" value="ECO:0007669"/>
    <property type="project" value="TreeGrafter"/>
</dbReference>
<comment type="subunit">
    <text evidence="11">Heterodimer of an alpha and a beta subunit. The beta subunit determines specificity for GTP.</text>
</comment>
<dbReference type="OrthoDB" id="1552at2759"/>
<evidence type="ECO:0000259" key="13">
    <source>
        <dbReference type="Pfam" id="PF00549"/>
    </source>
</evidence>
<dbReference type="Gene3D" id="3.40.50.261">
    <property type="entry name" value="Succinyl-CoA synthetase domains"/>
    <property type="match status" value="1"/>
</dbReference>
<dbReference type="FunFam" id="3.30.470.20:FF:000002">
    <property type="entry name" value="Succinate--CoA ligase [ADP-forming] subunit beta"/>
    <property type="match status" value="1"/>
</dbReference>
<feature type="domain" description="ATP-citrate synthase/succinyl-CoA ligase C-terminal" evidence="13">
    <location>
        <begin position="295"/>
        <end position="415"/>
    </location>
</feature>
<proteinExistence type="inferred from homology"/>
<dbReference type="Pfam" id="PF00549">
    <property type="entry name" value="Ligase_CoA"/>
    <property type="match status" value="1"/>
</dbReference>
<gene>
    <name evidence="15" type="ORF">PBRASI_LOCUS690</name>
</gene>
<evidence type="ECO:0000256" key="5">
    <source>
        <dbReference type="ARBA" id="ARBA00022723"/>
    </source>
</evidence>
<evidence type="ECO:0000313" key="15">
    <source>
        <dbReference type="EMBL" id="CAG8463095.1"/>
    </source>
</evidence>
<feature type="domain" description="ATP-grasp fold succinyl-CoA synthetase-type" evidence="14">
    <location>
        <begin position="29"/>
        <end position="235"/>
    </location>
</feature>
<dbReference type="PANTHER" id="PTHR11815">
    <property type="entry name" value="SUCCINYL-COA SYNTHETASE BETA CHAIN"/>
    <property type="match status" value="1"/>
</dbReference>
<dbReference type="Gene3D" id="3.30.470.20">
    <property type="entry name" value="ATP-grasp fold, B domain"/>
    <property type="match status" value="1"/>
</dbReference>
<dbReference type="HAMAP" id="MF_03220">
    <property type="entry name" value="Succ_CoA_betaA_euk"/>
    <property type="match status" value="1"/>
</dbReference>
<comment type="similarity">
    <text evidence="12">Belongs to the succinate/malate CoA ligase beta subunit family.</text>
</comment>
<dbReference type="InterPro" id="IPR013815">
    <property type="entry name" value="ATP_grasp_subdomain_1"/>
</dbReference>
<evidence type="ECO:0000256" key="11">
    <source>
        <dbReference type="ARBA" id="ARBA00063570"/>
    </source>
</evidence>
<dbReference type="GO" id="GO:0006099">
    <property type="term" value="P:tricarboxylic acid cycle"/>
    <property type="evidence" value="ECO:0007669"/>
    <property type="project" value="UniProtKB-KW"/>
</dbReference>
<comment type="cofactor">
    <cofactor evidence="1">
        <name>Mg(2+)</name>
        <dbReference type="ChEBI" id="CHEBI:18420"/>
    </cofactor>
</comment>
<evidence type="ECO:0000313" key="16">
    <source>
        <dbReference type="Proteomes" id="UP000789739"/>
    </source>
</evidence>
<dbReference type="InterPro" id="IPR017866">
    <property type="entry name" value="Succ-CoA_synthase_bsu_CS"/>
</dbReference>
<keyword evidence="16" id="KW-1185">Reference proteome</keyword>
<dbReference type="NCBIfam" id="TIGR01016">
    <property type="entry name" value="sucCoAbeta"/>
    <property type="match status" value="1"/>
</dbReference>
<evidence type="ECO:0000256" key="7">
    <source>
        <dbReference type="ARBA" id="ARBA00022840"/>
    </source>
</evidence>
<evidence type="ECO:0000256" key="4">
    <source>
        <dbReference type="ARBA" id="ARBA00022598"/>
    </source>
</evidence>
<evidence type="ECO:0000256" key="3">
    <source>
        <dbReference type="ARBA" id="ARBA00022532"/>
    </source>
</evidence>
<dbReference type="HAMAP" id="MF_00558">
    <property type="entry name" value="Succ_CoA_beta"/>
    <property type="match status" value="1"/>
</dbReference>
<evidence type="ECO:0000256" key="10">
    <source>
        <dbReference type="ARBA" id="ARBA00023128"/>
    </source>
</evidence>
<evidence type="ECO:0000256" key="12">
    <source>
        <dbReference type="RuleBase" id="RU361258"/>
    </source>
</evidence>
<evidence type="ECO:0000256" key="1">
    <source>
        <dbReference type="ARBA" id="ARBA00001946"/>
    </source>
</evidence>
<keyword evidence="3" id="KW-0816">Tricarboxylic acid cycle</keyword>
<comment type="caution">
    <text evidence="15">The sequence shown here is derived from an EMBL/GenBank/DDBJ whole genome shotgun (WGS) entry which is preliminary data.</text>
</comment>
<dbReference type="NCBIfam" id="NF001913">
    <property type="entry name" value="PRK00696.1"/>
    <property type="match status" value="1"/>
</dbReference>
<dbReference type="InterPro" id="IPR034723">
    <property type="entry name" value="Succ_CoA_betaA_euk"/>
</dbReference>
<dbReference type="SUPFAM" id="SSF52210">
    <property type="entry name" value="Succinyl-CoA synthetase domains"/>
    <property type="match status" value="1"/>
</dbReference>
<dbReference type="InterPro" id="IPR016102">
    <property type="entry name" value="Succinyl-CoA_synth-like"/>
</dbReference>
<evidence type="ECO:0000256" key="2">
    <source>
        <dbReference type="ARBA" id="ARBA00005064"/>
    </source>
</evidence>
<dbReference type="InterPro" id="IPR005811">
    <property type="entry name" value="SUCC_ACL_C"/>
</dbReference>
<evidence type="ECO:0000256" key="6">
    <source>
        <dbReference type="ARBA" id="ARBA00022741"/>
    </source>
</evidence>
<keyword evidence="9" id="KW-0809">Transit peptide</keyword>
<dbReference type="SUPFAM" id="SSF56059">
    <property type="entry name" value="Glutathione synthetase ATP-binding domain-like"/>
    <property type="match status" value="1"/>
</dbReference>
<dbReference type="Pfam" id="PF08442">
    <property type="entry name" value="ATP-grasp_2"/>
    <property type="match status" value="1"/>
</dbReference>
<keyword evidence="6 12" id="KW-0547">Nucleotide-binding</keyword>
<evidence type="ECO:0000259" key="14">
    <source>
        <dbReference type="Pfam" id="PF08442"/>
    </source>
</evidence>
<dbReference type="AlphaFoldDB" id="A0A9N8VQU6"/>
<reference evidence="15" key="1">
    <citation type="submission" date="2021-06" db="EMBL/GenBank/DDBJ databases">
        <authorList>
            <person name="Kallberg Y."/>
            <person name="Tangrot J."/>
            <person name="Rosling A."/>
        </authorList>
    </citation>
    <scope>NUCLEOTIDE SEQUENCE</scope>
    <source>
        <strain evidence="15">BR232B</strain>
    </source>
</reference>
<keyword evidence="10" id="KW-0496">Mitochondrion</keyword>
<dbReference type="PANTHER" id="PTHR11815:SF1">
    <property type="entry name" value="SUCCINATE--COA LIGASE [ADP-FORMING] SUBUNIT BETA, MITOCHONDRIAL"/>
    <property type="match status" value="1"/>
</dbReference>
<dbReference type="FunFam" id="3.40.50.261:FF:000001">
    <property type="entry name" value="Succinate--CoA ligase [ADP-forming] subunit beta"/>
    <property type="match status" value="1"/>
</dbReference>
<dbReference type="GO" id="GO:0046872">
    <property type="term" value="F:metal ion binding"/>
    <property type="evidence" value="ECO:0007669"/>
    <property type="project" value="UniProtKB-KW"/>
</dbReference>
<dbReference type="Proteomes" id="UP000789739">
    <property type="component" value="Unassembled WGS sequence"/>
</dbReference>
<dbReference type="GO" id="GO:0005739">
    <property type="term" value="C:mitochondrion"/>
    <property type="evidence" value="ECO:0007669"/>
    <property type="project" value="InterPro"/>
</dbReference>
<keyword evidence="5" id="KW-0479">Metal-binding</keyword>
<evidence type="ECO:0000256" key="9">
    <source>
        <dbReference type="ARBA" id="ARBA00022946"/>
    </source>
</evidence>
<accession>A0A9N8VQU6</accession>
<keyword evidence="8" id="KW-0460">Magnesium</keyword>
<dbReference type="GO" id="GO:0006104">
    <property type="term" value="P:succinyl-CoA metabolic process"/>
    <property type="evidence" value="ECO:0007669"/>
    <property type="project" value="TreeGrafter"/>
</dbReference>
<dbReference type="EMBL" id="CAJVPI010000037">
    <property type="protein sequence ID" value="CAG8463095.1"/>
    <property type="molecule type" value="Genomic_DNA"/>
</dbReference>
<keyword evidence="4 12" id="KW-0436">Ligase</keyword>
<dbReference type="InterPro" id="IPR005809">
    <property type="entry name" value="Succ_CoA_ligase-like_bsu"/>
</dbReference>